<evidence type="ECO:0000313" key="3">
    <source>
        <dbReference type="Proteomes" id="UP000886744"/>
    </source>
</evidence>
<protein>
    <submittedName>
        <fullName evidence="2">GLPGLI family protein</fullName>
    </submittedName>
</protein>
<reference evidence="2" key="2">
    <citation type="journal article" date="2021" name="PeerJ">
        <title>Extensive microbial diversity within the chicken gut microbiome revealed by metagenomics and culture.</title>
        <authorList>
            <person name="Gilroy R."/>
            <person name="Ravi A."/>
            <person name="Getino M."/>
            <person name="Pursley I."/>
            <person name="Horton D.L."/>
            <person name="Alikhan N.F."/>
            <person name="Baker D."/>
            <person name="Gharbi K."/>
            <person name="Hall N."/>
            <person name="Watson M."/>
            <person name="Adriaenssens E.M."/>
            <person name="Foster-Nyarko E."/>
            <person name="Jarju S."/>
            <person name="Secka A."/>
            <person name="Antonio M."/>
            <person name="Oren A."/>
            <person name="Chaudhuri R.R."/>
            <person name="La Ragione R."/>
            <person name="Hildebrand F."/>
            <person name="Pallen M.J."/>
        </authorList>
    </citation>
    <scope>NUCLEOTIDE SEQUENCE</scope>
    <source>
        <strain evidence="2">ChiHjej13B12-12457</strain>
    </source>
</reference>
<feature type="signal peptide" evidence="1">
    <location>
        <begin position="1"/>
        <end position="23"/>
    </location>
</feature>
<proteinExistence type="predicted"/>
<accession>A0A9D1J7V9</accession>
<dbReference type="Proteomes" id="UP000886744">
    <property type="component" value="Unassembled WGS sequence"/>
</dbReference>
<gene>
    <name evidence="2" type="ORF">IAC94_08635</name>
</gene>
<dbReference type="Pfam" id="PF09697">
    <property type="entry name" value="Porph_ging"/>
    <property type="match status" value="1"/>
</dbReference>
<feature type="chain" id="PRO_5038492370" evidence="1">
    <location>
        <begin position="24"/>
        <end position="300"/>
    </location>
</feature>
<evidence type="ECO:0000313" key="2">
    <source>
        <dbReference type="EMBL" id="HIR63564.1"/>
    </source>
</evidence>
<reference evidence="2" key="1">
    <citation type="submission" date="2020-10" db="EMBL/GenBank/DDBJ databases">
        <authorList>
            <person name="Gilroy R."/>
        </authorList>
    </citation>
    <scope>NUCLEOTIDE SEQUENCE</scope>
    <source>
        <strain evidence="2">ChiHjej13B12-12457</strain>
    </source>
</reference>
<evidence type="ECO:0000256" key="1">
    <source>
        <dbReference type="SAM" id="SignalP"/>
    </source>
</evidence>
<comment type="caution">
    <text evidence="2">The sequence shown here is derived from an EMBL/GenBank/DDBJ whole genome shotgun (WGS) entry which is preliminary data.</text>
</comment>
<keyword evidence="1" id="KW-0732">Signal</keyword>
<name>A0A9D1J7V9_9BACT</name>
<organism evidence="2 3">
    <name type="scientific">Candidatus Coprenecus avistercoris</name>
    <dbReference type="NCBI Taxonomy" id="2840730"/>
    <lineage>
        <taxon>Bacteria</taxon>
        <taxon>Pseudomonadati</taxon>
        <taxon>Bacteroidota</taxon>
        <taxon>Bacteroidia</taxon>
        <taxon>Bacteroidales</taxon>
        <taxon>Rikenellaceae</taxon>
        <taxon>Rikenellaceae incertae sedis</taxon>
        <taxon>Candidatus Coprenecus</taxon>
    </lineage>
</organism>
<dbReference type="InterPro" id="IPR005901">
    <property type="entry name" value="GLPGLI"/>
</dbReference>
<dbReference type="EMBL" id="DVHI01000104">
    <property type="protein sequence ID" value="HIR63564.1"/>
    <property type="molecule type" value="Genomic_DNA"/>
</dbReference>
<sequence>MNRQVFTTGVITLLCAASMLCGAQSPYRPIPNNTWDKTVTLDTAFMRVSYEMTFRDALFYSTSEPGGLDDHVFTENEILSDTRIVEFGDLVRKDYSQTLEAREILNREMIERGEMPRNLGSSSVYPIELFISGDKCRINRRTLMTGPILQYESGSAPMQWSLTGEAEQVGDYRCQKAVTTFGGREWTAWFCPDIPVDGGPYKFRGLPGLILKVEDAGKHFSWTMTGIEKGSWPIYEKQYLFQKCSPKEAGKILKDMYLRPFAFLKNAGIRTLLPDGKGGAREPGDNEYSVAMYYDPIELE</sequence>
<dbReference type="NCBIfam" id="TIGR01200">
    <property type="entry name" value="GLPGLI"/>
    <property type="match status" value="1"/>
</dbReference>
<dbReference type="AlphaFoldDB" id="A0A9D1J7V9"/>